<dbReference type="AlphaFoldDB" id="A0A1I0RJC4"/>
<dbReference type="EMBL" id="FOIR01000004">
    <property type="protein sequence ID" value="SEW41114.1"/>
    <property type="molecule type" value="Genomic_DNA"/>
</dbReference>
<reference evidence="2" key="1">
    <citation type="submission" date="2016-10" db="EMBL/GenBank/DDBJ databases">
        <authorList>
            <person name="Varghese N."/>
            <person name="Submissions S."/>
        </authorList>
    </citation>
    <scope>NUCLEOTIDE SEQUENCE [LARGE SCALE GENOMIC DNA]</scope>
    <source>
        <strain evidence="2">CGMCC 1.12402</strain>
    </source>
</reference>
<evidence type="ECO:0000313" key="1">
    <source>
        <dbReference type="EMBL" id="SEW41114.1"/>
    </source>
</evidence>
<proteinExistence type="predicted"/>
<dbReference type="GeneID" id="99988359"/>
<gene>
    <name evidence="1" type="ORF">SAMN05216290_3690</name>
</gene>
<dbReference type="Proteomes" id="UP000199437">
    <property type="component" value="Unassembled WGS sequence"/>
</dbReference>
<keyword evidence="2" id="KW-1185">Reference proteome</keyword>
<organism evidence="1 2">
    <name type="scientific">Roseivirga pacifica</name>
    <dbReference type="NCBI Taxonomy" id="1267423"/>
    <lineage>
        <taxon>Bacteria</taxon>
        <taxon>Pseudomonadati</taxon>
        <taxon>Bacteroidota</taxon>
        <taxon>Cytophagia</taxon>
        <taxon>Cytophagales</taxon>
        <taxon>Roseivirgaceae</taxon>
        <taxon>Roseivirga</taxon>
    </lineage>
</organism>
<sequence length="190" mass="21973">MEENTNEGIPIPKSFLSSDTNAPIQRCIDCDHDLMLGDRHYMIEKVFKRYPNLDKLEVLFEYAICSVCYEKMKDALSAESMANLSQYMMQNSDMSALQKRIEENPEDPEQWLTHCIIKGTAKDEMKEFQMGACFRGDKMATDFMPPFLIGELAIEEMNELLSEETKGEMDDFMGEHFGIPPELRKDFILI</sequence>
<evidence type="ECO:0000313" key="2">
    <source>
        <dbReference type="Proteomes" id="UP000199437"/>
    </source>
</evidence>
<dbReference type="STRING" id="1267423.SAMN05216290_3690"/>
<accession>A0A1I0RJC4</accession>
<dbReference type="OrthoDB" id="1467052at2"/>
<dbReference type="RefSeq" id="WP_090260611.1">
    <property type="nucleotide sequence ID" value="NZ_FOIR01000004.1"/>
</dbReference>
<name>A0A1I0RJC4_9BACT</name>
<protein>
    <submittedName>
        <fullName evidence="1">Uncharacterized protein</fullName>
    </submittedName>
</protein>